<reference evidence="1" key="1">
    <citation type="journal article" date="2009" name="Rice">
        <title>De Novo Next Generation Sequencing of Plant Genomes.</title>
        <authorList>
            <person name="Rounsley S."/>
            <person name="Marri P.R."/>
            <person name="Yu Y."/>
            <person name="He R."/>
            <person name="Sisneros N."/>
            <person name="Goicoechea J.L."/>
            <person name="Lee S.J."/>
            <person name="Angelova A."/>
            <person name="Kudrna D."/>
            <person name="Luo M."/>
            <person name="Affourtit J."/>
            <person name="Desany B."/>
            <person name="Knight J."/>
            <person name="Niazi F."/>
            <person name="Egholm M."/>
            <person name="Wing R.A."/>
        </authorList>
    </citation>
    <scope>NUCLEOTIDE SEQUENCE [LARGE SCALE GENOMIC DNA]</scope>
    <source>
        <strain evidence="1">cv. IRGC 105608</strain>
    </source>
</reference>
<dbReference type="EnsemblPlants" id="OBART11G23690.7">
    <property type="protein sequence ID" value="OBART11G23690.7"/>
    <property type="gene ID" value="OBART11G23690"/>
</dbReference>
<protein>
    <submittedName>
        <fullName evidence="1">Uncharacterized protein</fullName>
    </submittedName>
</protein>
<sequence>MAASALLSPVRPLAGTTLSFGVPYQNKRRIPTMREKYRPYYPQAAVMCQLAASTLCKHTKNTALQRVVMVMIPQGGLVRKSYQSNDGLDSIAYCLPMQLSQARVFRSSTAPDKGNLFVYSSIDSCHVEKAIAFMGIPSKDVLLQHQPQLALGCVTRKENFGCDGKLGVWGKFGVI</sequence>
<reference evidence="1" key="2">
    <citation type="submission" date="2015-03" db="UniProtKB">
        <authorList>
            <consortium name="EnsemblPlants"/>
        </authorList>
    </citation>
    <scope>IDENTIFICATION</scope>
</reference>
<dbReference type="Gramene" id="OBART11G23690.7">
    <property type="protein sequence ID" value="OBART11G23690.7"/>
    <property type="gene ID" value="OBART11G23690"/>
</dbReference>
<dbReference type="AlphaFoldDB" id="A0A0D3HQA1"/>
<evidence type="ECO:0000313" key="1">
    <source>
        <dbReference type="EnsemblPlants" id="OBART11G23690.7"/>
    </source>
</evidence>
<proteinExistence type="predicted"/>
<organism evidence="1">
    <name type="scientific">Oryza barthii</name>
    <dbReference type="NCBI Taxonomy" id="65489"/>
    <lineage>
        <taxon>Eukaryota</taxon>
        <taxon>Viridiplantae</taxon>
        <taxon>Streptophyta</taxon>
        <taxon>Embryophyta</taxon>
        <taxon>Tracheophyta</taxon>
        <taxon>Spermatophyta</taxon>
        <taxon>Magnoliopsida</taxon>
        <taxon>Liliopsida</taxon>
        <taxon>Poales</taxon>
        <taxon>Poaceae</taxon>
        <taxon>BOP clade</taxon>
        <taxon>Oryzoideae</taxon>
        <taxon>Oryzeae</taxon>
        <taxon>Oryzinae</taxon>
        <taxon>Oryza</taxon>
    </lineage>
</organism>
<keyword evidence="2" id="KW-1185">Reference proteome</keyword>
<dbReference type="Proteomes" id="UP000026960">
    <property type="component" value="Chromosome 11"/>
</dbReference>
<accession>A0A0D3HQA1</accession>
<evidence type="ECO:0000313" key="2">
    <source>
        <dbReference type="Proteomes" id="UP000026960"/>
    </source>
</evidence>
<name>A0A0D3HQA1_9ORYZ</name>